<protein>
    <submittedName>
        <fullName evidence="5">Uncharacterized protein</fullName>
    </submittedName>
</protein>
<keyword evidence="6" id="KW-1185">Reference proteome</keyword>
<accession>A0A0C3C399</accession>
<keyword evidence="2" id="KW-0496">Mitochondrion</keyword>
<comment type="subcellular location">
    <subcellularLocation>
        <location evidence="1">Mitochondrion</location>
    </subcellularLocation>
</comment>
<evidence type="ECO:0000256" key="1">
    <source>
        <dbReference type="ARBA" id="ARBA00004173"/>
    </source>
</evidence>
<dbReference type="Proteomes" id="UP000054166">
    <property type="component" value="Unassembled WGS sequence"/>
</dbReference>
<feature type="region of interest" description="Disordered" evidence="4">
    <location>
        <begin position="20"/>
        <end position="71"/>
    </location>
</feature>
<reference evidence="6" key="2">
    <citation type="submission" date="2015-01" db="EMBL/GenBank/DDBJ databases">
        <title>Evolutionary Origins and Diversification of the Mycorrhizal Mutualists.</title>
        <authorList>
            <consortium name="DOE Joint Genome Institute"/>
            <consortium name="Mycorrhizal Genomics Consortium"/>
            <person name="Kohler A."/>
            <person name="Kuo A."/>
            <person name="Nagy L.G."/>
            <person name="Floudas D."/>
            <person name="Copeland A."/>
            <person name="Barry K.W."/>
            <person name="Cichocki N."/>
            <person name="Veneault-Fourrey C."/>
            <person name="LaButti K."/>
            <person name="Lindquist E.A."/>
            <person name="Lipzen A."/>
            <person name="Lundell T."/>
            <person name="Morin E."/>
            <person name="Murat C."/>
            <person name="Riley R."/>
            <person name="Ohm R."/>
            <person name="Sun H."/>
            <person name="Tunlid A."/>
            <person name="Henrissat B."/>
            <person name="Grigoriev I.V."/>
            <person name="Hibbett D.S."/>
            <person name="Martin F."/>
        </authorList>
    </citation>
    <scope>NUCLEOTIDE SEQUENCE [LARGE SCALE GENOMIC DNA]</scope>
    <source>
        <strain evidence="6">F 1598</strain>
    </source>
</reference>
<evidence type="ECO:0000313" key="6">
    <source>
        <dbReference type="Proteomes" id="UP000054166"/>
    </source>
</evidence>
<gene>
    <name evidence="5" type="ORF">PILCRDRAFT_819082</name>
</gene>
<dbReference type="OrthoDB" id="2116030at2759"/>
<dbReference type="GO" id="GO:0006103">
    <property type="term" value="P:2-oxoglutarate metabolic process"/>
    <property type="evidence" value="ECO:0007669"/>
    <property type="project" value="InterPro"/>
</dbReference>
<evidence type="ECO:0000256" key="3">
    <source>
        <dbReference type="ARBA" id="ARBA00043970"/>
    </source>
</evidence>
<dbReference type="Pfam" id="PF10937">
    <property type="entry name" value="Kgd4-YMR31"/>
    <property type="match status" value="1"/>
</dbReference>
<organism evidence="5 6">
    <name type="scientific">Piloderma croceum (strain F 1598)</name>
    <dbReference type="NCBI Taxonomy" id="765440"/>
    <lineage>
        <taxon>Eukaryota</taxon>
        <taxon>Fungi</taxon>
        <taxon>Dikarya</taxon>
        <taxon>Basidiomycota</taxon>
        <taxon>Agaricomycotina</taxon>
        <taxon>Agaricomycetes</taxon>
        <taxon>Agaricomycetidae</taxon>
        <taxon>Atheliales</taxon>
        <taxon>Atheliaceae</taxon>
        <taxon>Piloderma</taxon>
    </lineage>
</organism>
<evidence type="ECO:0000256" key="2">
    <source>
        <dbReference type="ARBA" id="ARBA00023128"/>
    </source>
</evidence>
<comment type="similarity">
    <text evidence="3">Belongs to the alpha-ketoglutarate dehydrogenase component 4 family.</text>
</comment>
<dbReference type="HOGENOM" id="CLU_129439_3_0_1"/>
<evidence type="ECO:0000256" key="4">
    <source>
        <dbReference type="SAM" id="MobiDB-lite"/>
    </source>
</evidence>
<dbReference type="GO" id="GO:0005739">
    <property type="term" value="C:mitochondrion"/>
    <property type="evidence" value="ECO:0007669"/>
    <property type="project" value="UniProtKB-SubCell"/>
</dbReference>
<reference evidence="5 6" key="1">
    <citation type="submission" date="2014-04" db="EMBL/GenBank/DDBJ databases">
        <authorList>
            <consortium name="DOE Joint Genome Institute"/>
            <person name="Kuo A."/>
            <person name="Tarkka M."/>
            <person name="Buscot F."/>
            <person name="Kohler A."/>
            <person name="Nagy L.G."/>
            <person name="Floudas D."/>
            <person name="Copeland A."/>
            <person name="Barry K.W."/>
            <person name="Cichocki N."/>
            <person name="Veneault-Fourrey C."/>
            <person name="LaButti K."/>
            <person name="Lindquist E.A."/>
            <person name="Lipzen A."/>
            <person name="Lundell T."/>
            <person name="Morin E."/>
            <person name="Murat C."/>
            <person name="Sun H."/>
            <person name="Tunlid A."/>
            <person name="Henrissat B."/>
            <person name="Grigoriev I.V."/>
            <person name="Hibbett D.S."/>
            <person name="Martin F."/>
            <person name="Nordberg H.P."/>
            <person name="Cantor M.N."/>
            <person name="Hua S.X."/>
        </authorList>
    </citation>
    <scope>NUCLEOTIDE SEQUENCE [LARGE SCALE GENOMIC DNA]</scope>
    <source>
        <strain evidence="5 6">F 1598</strain>
    </source>
</reference>
<sequence length="106" mass="11661">MHPSLRVLNARKPLISFIGKRSWPSKPESQHPHPAAPSELQQTFSDFVKKFESSSSSVSPSNGANGGSKEAFGEFWEAPARFWRPRIRELEDGEIDAISSGGASLH</sequence>
<name>A0A0C3C399_PILCF</name>
<dbReference type="InParanoid" id="A0A0C3C399"/>
<proteinExistence type="inferred from homology"/>
<dbReference type="EMBL" id="KN832989">
    <property type="protein sequence ID" value="KIM84052.1"/>
    <property type="molecule type" value="Genomic_DNA"/>
</dbReference>
<dbReference type="AlphaFoldDB" id="A0A0C3C399"/>
<dbReference type="InterPro" id="IPR020373">
    <property type="entry name" value="Kgd4/YMR-31"/>
</dbReference>
<evidence type="ECO:0000313" key="5">
    <source>
        <dbReference type="EMBL" id="KIM84052.1"/>
    </source>
</evidence>
<feature type="compositionally biased region" description="Low complexity" evidence="4">
    <location>
        <begin position="53"/>
        <end position="63"/>
    </location>
</feature>